<dbReference type="EMBL" id="JANHOG010000254">
    <property type="protein sequence ID" value="KAJ3556289.1"/>
    <property type="molecule type" value="Genomic_DNA"/>
</dbReference>
<evidence type="ECO:0000313" key="1">
    <source>
        <dbReference type="EMBL" id="KAJ3556289.1"/>
    </source>
</evidence>
<reference evidence="1" key="1">
    <citation type="submission" date="2022-07" db="EMBL/GenBank/DDBJ databases">
        <title>Genome Sequence of Phlebia brevispora.</title>
        <authorList>
            <person name="Buettner E."/>
        </authorList>
    </citation>
    <scope>NUCLEOTIDE SEQUENCE</scope>
    <source>
        <strain evidence="1">MPL23</strain>
    </source>
</reference>
<gene>
    <name evidence="1" type="ORF">NM688_g2104</name>
</gene>
<proteinExistence type="predicted"/>
<organism evidence="1 2">
    <name type="scientific">Phlebia brevispora</name>
    <dbReference type="NCBI Taxonomy" id="194682"/>
    <lineage>
        <taxon>Eukaryota</taxon>
        <taxon>Fungi</taxon>
        <taxon>Dikarya</taxon>
        <taxon>Basidiomycota</taxon>
        <taxon>Agaricomycotina</taxon>
        <taxon>Agaricomycetes</taxon>
        <taxon>Polyporales</taxon>
        <taxon>Meruliaceae</taxon>
        <taxon>Phlebia</taxon>
    </lineage>
</organism>
<comment type="caution">
    <text evidence="1">The sequence shown here is derived from an EMBL/GenBank/DDBJ whole genome shotgun (WGS) entry which is preliminary data.</text>
</comment>
<protein>
    <submittedName>
        <fullName evidence="1">Uncharacterized protein</fullName>
    </submittedName>
</protein>
<dbReference type="Proteomes" id="UP001148662">
    <property type="component" value="Unassembled WGS sequence"/>
</dbReference>
<accession>A0ACC1T9U3</accession>
<keyword evidence="2" id="KW-1185">Reference proteome</keyword>
<evidence type="ECO:0000313" key="2">
    <source>
        <dbReference type="Proteomes" id="UP001148662"/>
    </source>
</evidence>
<name>A0ACC1T9U3_9APHY</name>
<sequence>MRLLLTGATGVAGLNIYRAALTDPDVTSITILMRREMPSWAAVPSNASQKTTTIVHKDFTSYPPDLVGRLVQHDACIWAMGKSSLGMSEADYTSLTYAAPMSLAVALRDAGIGKNRPEDKPFRFVYVSGEGADPTDKSSQMWARVKGRAEKDIAALCTAATGMKAHVIRPAYFRPSREYSQDWANQRSRTENYLDRLLSPVFTCFFPQFVSPLDELSKVSLEIAKGRWPDVELFRNQKIRELAKQC</sequence>